<comment type="caution">
    <text evidence="3">The sequence shown here is derived from an EMBL/GenBank/DDBJ whole genome shotgun (WGS) entry which is preliminary data.</text>
</comment>
<accession>A0A3L7JVE3</accession>
<dbReference type="InterPro" id="IPR047057">
    <property type="entry name" value="MerR_fam"/>
</dbReference>
<dbReference type="PRINTS" id="PR00040">
    <property type="entry name" value="HTHMERR"/>
</dbReference>
<name>A0A3L7JVE3_9BACI</name>
<evidence type="ECO:0000259" key="2">
    <source>
        <dbReference type="PROSITE" id="PS50937"/>
    </source>
</evidence>
<dbReference type="RefSeq" id="WP_121681605.1">
    <property type="nucleotide sequence ID" value="NZ_RCVZ01000011.1"/>
</dbReference>
<keyword evidence="1 3" id="KW-0238">DNA-binding</keyword>
<dbReference type="GO" id="GO:0003700">
    <property type="term" value="F:DNA-binding transcription factor activity"/>
    <property type="evidence" value="ECO:0007669"/>
    <property type="project" value="InterPro"/>
</dbReference>
<dbReference type="PANTHER" id="PTHR30204:SF58">
    <property type="entry name" value="HTH-TYPE TRANSCRIPTIONAL REGULATOR YFMP"/>
    <property type="match status" value="1"/>
</dbReference>
<dbReference type="EMBL" id="RCVZ01000011">
    <property type="protein sequence ID" value="RLQ94089.1"/>
    <property type="molecule type" value="Genomic_DNA"/>
</dbReference>
<reference evidence="3 4" key="1">
    <citation type="submission" date="2018-10" db="EMBL/GenBank/DDBJ databases">
        <title>Falsibacillus sp. genome draft.</title>
        <authorList>
            <person name="Shi S."/>
        </authorList>
    </citation>
    <scope>NUCLEOTIDE SEQUENCE [LARGE SCALE GENOMIC DNA]</scope>
    <source>
        <strain evidence="3 4">GY 10110</strain>
    </source>
</reference>
<evidence type="ECO:0000313" key="4">
    <source>
        <dbReference type="Proteomes" id="UP000276770"/>
    </source>
</evidence>
<proteinExistence type="predicted"/>
<dbReference type="Gene3D" id="1.10.1660.10">
    <property type="match status" value="1"/>
</dbReference>
<keyword evidence="4" id="KW-1185">Reference proteome</keyword>
<dbReference type="Proteomes" id="UP000276770">
    <property type="component" value="Unassembled WGS sequence"/>
</dbReference>
<gene>
    <name evidence="3" type="ORF">D9X91_15785</name>
</gene>
<dbReference type="CDD" id="cd04776">
    <property type="entry name" value="HTH_GnyR"/>
    <property type="match status" value="1"/>
</dbReference>
<dbReference type="SMART" id="SM00422">
    <property type="entry name" value="HTH_MERR"/>
    <property type="match status" value="1"/>
</dbReference>
<dbReference type="InterPro" id="IPR000551">
    <property type="entry name" value="MerR-type_HTH_dom"/>
</dbReference>
<feature type="domain" description="HTH merR-type" evidence="2">
    <location>
        <begin position="1"/>
        <end position="70"/>
    </location>
</feature>
<dbReference type="InterPro" id="IPR009061">
    <property type="entry name" value="DNA-bd_dom_put_sf"/>
</dbReference>
<dbReference type="AlphaFoldDB" id="A0A3L7JVE3"/>
<dbReference type="OrthoDB" id="9791488at2"/>
<sequence>MEYSISQLANDFQISTRTLRYYEELGLLRPTRNKAGQRLYSRKDLVRLKLILRGKKYGFQLDEIKEMILLFDQDRSGRKQLRRTIRFGEEKIRMVNDRIEELVLMKQEMEAIMDDFKKRLETE</sequence>
<dbReference type="GO" id="GO:0003677">
    <property type="term" value="F:DNA binding"/>
    <property type="evidence" value="ECO:0007669"/>
    <property type="project" value="UniProtKB-KW"/>
</dbReference>
<evidence type="ECO:0000313" key="3">
    <source>
        <dbReference type="EMBL" id="RLQ94089.1"/>
    </source>
</evidence>
<dbReference type="PROSITE" id="PS50937">
    <property type="entry name" value="HTH_MERR_2"/>
    <property type="match status" value="1"/>
</dbReference>
<protein>
    <submittedName>
        <fullName evidence="3">MerR family DNA-binding transcriptional regulator</fullName>
    </submittedName>
</protein>
<dbReference type="Pfam" id="PF13411">
    <property type="entry name" value="MerR_1"/>
    <property type="match status" value="1"/>
</dbReference>
<evidence type="ECO:0000256" key="1">
    <source>
        <dbReference type="ARBA" id="ARBA00023125"/>
    </source>
</evidence>
<dbReference type="PANTHER" id="PTHR30204">
    <property type="entry name" value="REDOX-CYCLING DRUG-SENSING TRANSCRIPTIONAL ACTIVATOR SOXR"/>
    <property type="match status" value="1"/>
</dbReference>
<dbReference type="SUPFAM" id="SSF46955">
    <property type="entry name" value="Putative DNA-binding domain"/>
    <property type="match status" value="1"/>
</dbReference>
<organism evidence="3 4">
    <name type="scientific">Falsibacillus albus</name>
    <dbReference type="NCBI Taxonomy" id="2478915"/>
    <lineage>
        <taxon>Bacteria</taxon>
        <taxon>Bacillati</taxon>
        <taxon>Bacillota</taxon>
        <taxon>Bacilli</taxon>
        <taxon>Bacillales</taxon>
        <taxon>Bacillaceae</taxon>
        <taxon>Falsibacillus</taxon>
    </lineage>
</organism>